<evidence type="ECO:0000256" key="2">
    <source>
        <dbReference type="ARBA" id="ARBA00022475"/>
    </source>
</evidence>
<dbReference type="EMBL" id="UOEE01000137">
    <property type="protein sequence ID" value="VAV92139.1"/>
    <property type="molecule type" value="Genomic_DNA"/>
</dbReference>
<dbReference type="GO" id="GO:0016763">
    <property type="term" value="F:pentosyltransferase activity"/>
    <property type="evidence" value="ECO:0007669"/>
    <property type="project" value="TreeGrafter"/>
</dbReference>
<reference evidence="10" key="1">
    <citation type="submission" date="2018-06" db="EMBL/GenBank/DDBJ databases">
        <authorList>
            <person name="Zhirakovskaya E."/>
        </authorList>
    </citation>
    <scope>NUCLEOTIDE SEQUENCE</scope>
</reference>
<feature type="transmembrane region" description="Helical" evidence="8">
    <location>
        <begin position="293"/>
        <end position="310"/>
    </location>
</feature>
<evidence type="ECO:0000259" key="9">
    <source>
        <dbReference type="Pfam" id="PF13231"/>
    </source>
</evidence>
<feature type="transmembrane region" description="Helical" evidence="8">
    <location>
        <begin position="136"/>
        <end position="154"/>
    </location>
</feature>
<feature type="domain" description="Glycosyltransferase RgtA/B/C/D-like" evidence="9">
    <location>
        <begin position="58"/>
        <end position="221"/>
    </location>
</feature>
<dbReference type="InterPro" id="IPR050297">
    <property type="entry name" value="LipidA_mod_glycosyltrf_83"/>
</dbReference>
<dbReference type="AlphaFoldDB" id="A0A3B0RJE5"/>
<feature type="transmembrane region" description="Helical" evidence="8">
    <location>
        <begin position="259"/>
        <end position="281"/>
    </location>
</feature>
<keyword evidence="7 8" id="KW-0472">Membrane</keyword>
<feature type="transmembrane region" description="Helical" evidence="8">
    <location>
        <begin position="203"/>
        <end position="221"/>
    </location>
</feature>
<dbReference type="Pfam" id="PF13231">
    <property type="entry name" value="PMT_2"/>
    <property type="match status" value="1"/>
</dbReference>
<keyword evidence="4" id="KW-0808">Transferase</keyword>
<evidence type="ECO:0000256" key="8">
    <source>
        <dbReference type="SAM" id="Phobius"/>
    </source>
</evidence>
<keyword evidence="6 8" id="KW-1133">Transmembrane helix</keyword>
<evidence type="ECO:0000256" key="5">
    <source>
        <dbReference type="ARBA" id="ARBA00022692"/>
    </source>
</evidence>
<keyword evidence="3" id="KW-0328">Glycosyltransferase</keyword>
<evidence type="ECO:0000256" key="1">
    <source>
        <dbReference type="ARBA" id="ARBA00004651"/>
    </source>
</evidence>
<keyword evidence="5 8" id="KW-0812">Transmembrane</keyword>
<keyword evidence="2" id="KW-1003">Cell membrane</keyword>
<name>A0A3B0RJE5_9ZZZZ</name>
<feature type="transmembrane region" description="Helical" evidence="8">
    <location>
        <begin position="316"/>
        <end position="334"/>
    </location>
</feature>
<sequence>MPKNRIKSIYNAELFWLAGLLVLLGVRLVVLATSPLSLGGDEAQYWQWSTTPDWGYFSKPPLIAWLIAASNWVLGDSVFAVRAALPVLHGLAAGFLWLTARLLWPEQRRVAWLAASIYLLMPGVFLSSFIMSTDALLLPLGALALLAFFKVLAVDRTWPWMLVLGLALGAGLLAKYAMVFLVFGFLLLVLLDRQVRGKFVSPVGVLAVLVPMAMLVPNFIWNRAHGFATVSHTVANIDLDGTTQIAGLWPRVSMLFELWSGQLGVFGPVTFVLLLGALFVAGTGQRRTSSFRLMILCLVPLLIISVQALASRAHSNWAVLAYIPGVLLLASFAVAGWKQNLLLAGLALHLVAGCVFLAGVSFPERLAATPAGKWLMPLSGWDKTASAILQVAETQSEFAALVTDTRLFHYALAWQIRNQPHPNLRMWPVYGPQPHSQRELMQPLVPQDPARILLVLTRDAFTSRVLDDFAKKQFLQTIRIDLGGGRYREFSLYAASGFFPVARTPAYYANWRNLENPPKP</sequence>
<comment type="subcellular location">
    <subcellularLocation>
        <location evidence="1">Cell membrane</location>
        <topology evidence="1">Multi-pass membrane protein</topology>
    </subcellularLocation>
</comment>
<protein>
    <recommendedName>
        <fullName evidence="9">Glycosyltransferase RgtA/B/C/D-like domain-containing protein</fullName>
    </recommendedName>
</protein>
<organism evidence="10">
    <name type="scientific">hydrothermal vent metagenome</name>
    <dbReference type="NCBI Taxonomy" id="652676"/>
    <lineage>
        <taxon>unclassified sequences</taxon>
        <taxon>metagenomes</taxon>
        <taxon>ecological metagenomes</taxon>
    </lineage>
</organism>
<dbReference type="PANTHER" id="PTHR33908:SF11">
    <property type="entry name" value="MEMBRANE PROTEIN"/>
    <property type="match status" value="1"/>
</dbReference>
<dbReference type="GO" id="GO:0008610">
    <property type="term" value="P:lipid biosynthetic process"/>
    <property type="evidence" value="ECO:0007669"/>
    <property type="project" value="UniProtKB-ARBA"/>
</dbReference>
<evidence type="ECO:0000256" key="3">
    <source>
        <dbReference type="ARBA" id="ARBA00022676"/>
    </source>
</evidence>
<accession>A0A3B0RJE5</accession>
<gene>
    <name evidence="10" type="ORF">MNBD_ALPHA06-1938</name>
</gene>
<dbReference type="GO" id="GO:0005886">
    <property type="term" value="C:plasma membrane"/>
    <property type="evidence" value="ECO:0007669"/>
    <property type="project" value="UniProtKB-SubCell"/>
</dbReference>
<feature type="transmembrane region" description="Helical" evidence="8">
    <location>
        <begin position="341"/>
        <end position="362"/>
    </location>
</feature>
<evidence type="ECO:0000256" key="4">
    <source>
        <dbReference type="ARBA" id="ARBA00022679"/>
    </source>
</evidence>
<feature type="transmembrane region" description="Helical" evidence="8">
    <location>
        <begin position="56"/>
        <end position="74"/>
    </location>
</feature>
<feature type="transmembrane region" description="Helical" evidence="8">
    <location>
        <begin position="110"/>
        <end position="129"/>
    </location>
</feature>
<dbReference type="PANTHER" id="PTHR33908">
    <property type="entry name" value="MANNOSYLTRANSFERASE YKCB-RELATED"/>
    <property type="match status" value="1"/>
</dbReference>
<evidence type="ECO:0000256" key="7">
    <source>
        <dbReference type="ARBA" id="ARBA00023136"/>
    </source>
</evidence>
<proteinExistence type="predicted"/>
<feature type="transmembrane region" description="Helical" evidence="8">
    <location>
        <begin position="160"/>
        <end position="191"/>
    </location>
</feature>
<evidence type="ECO:0000313" key="10">
    <source>
        <dbReference type="EMBL" id="VAV92139.1"/>
    </source>
</evidence>
<evidence type="ECO:0000256" key="6">
    <source>
        <dbReference type="ARBA" id="ARBA00022989"/>
    </source>
</evidence>
<feature type="transmembrane region" description="Helical" evidence="8">
    <location>
        <begin position="86"/>
        <end position="104"/>
    </location>
</feature>
<dbReference type="InterPro" id="IPR038731">
    <property type="entry name" value="RgtA/B/C-like"/>
</dbReference>